<feature type="region of interest" description="Disordered" evidence="5">
    <location>
        <begin position="152"/>
        <end position="176"/>
    </location>
</feature>
<dbReference type="InterPro" id="IPR003819">
    <property type="entry name" value="TauD/TfdA-like"/>
</dbReference>
<evidence type="ECO:0000256" key="4">
    <source>
        <dbReference type="ARBA" id="ARBA00023194"/>
    </source>
</evidence>
<dbReference type="Pfam" id="PF02668">
    <property type="entry name" value="TauD"/>
    <property type="match status" value="1"/>
</dbReference>
<comment type="cofactor">
    <cofactor evidence="1">
        <name>Fe(2+)</name>
        <dbReference type="ChEBI" id="CHEBI:29033"/>
    </cofactor>
</comment>
<keyword evidence="2" id="KW-0560">Oxidoreductase</keyword>
<feature type="domain" description="TauD/TfdA-like" evidence="6">
    <location>
        <begin position="30"/>
        <end position="164"/>
    </location>
</feature>
<dbReference type="InterPro" id="IPR042098">
    <property type="entry name" value="TauD-like_sf"/>
</dbReference>
<feature type="compositionally biased region" description="Basic and acidic residues" evidence="5">
    <location>
        <begin position="15"/>
        <end position="25"/>
    </location>
</feature>
<evidence type="ECO:0000259" key="6">
    <source>
        <dbReference type="Pfam" id="PF02668"/>
    </source>
</evidence>
<dbReference type="Proteomes" id="UP000579647">
    <property type="component" value="Unassembled WGS sequence"/>
</dbReference>
<reference evidence="7 8" key="1">
    <citation type="submission" date="2020-08" db="EMBL/GenBank/DDBJ databases">
        <title>Sequencing the genomes of 1000 actinobacteria strains.</title>
        <authorList>
            <person name="Klenk H.-P."/>
        </authorList>
    </citation>
    <scope>NUCLEOTIDE SEQUENCE [LARGE SCALE GENOMIC DNA]</scope>
    <source>
        <strain evidence="7 8">DSM 44598</strain>
    </source>
</reference>
<dbReference type="Gene3D" id="3.60.130.10">
    <property type="entry name" value="Clavaminate synthase-like"/>
    <property type="match status" value="1"/>
</dbReference>
<evidence type="ECO:0000256" key="2">
    <source>
        <dbReference type="ARBA" id="ARBA00023002"/>
    </source>
</evidence>
<dbReference type="EMBL" id="JACHDO010000001">
    <property type="protein sequence ID" value="MBB5489616.1"/>
    <property type="molecule type" value="Genomic_DNA"/>
</dbReference>
<dbReference type="GO" id="GO:0051213">
    <property type="term" value="F:dioxygenase activity"/>
    <property type="evidence" value="ECO:0007669"/>
    <property type="project" value="UniProtKB-KW"/>
</dbReference>
<evidence type="ECO:0000313" key="7">
    <source>
        <dbReference type="EMBL" id="MBB5489616.1"/>
    </source>
</evidence>
<dbReference type="SUPFAM" id="SSF51197">
    <property type="entry name" value="Clavaminate synthase-like"/>
    <property type="match status" value="1"/>
</dbReference>
<dbReference type="GO" id="GO:0017000">
    <property type="term" value="P:antibiotic biosynthetic process"/>
    <property type="evidence" value="ECO:0007669"/>
    <property type="project" value="UniProtKB-KW"/>
</dbReference>
<comment type="caution">
    <text evidence="7">The sequence shown here is derived from an EMBL/GenBank/DDBJ whole genome shotgun (WGS) entry which is preliminary data.</text>
</comment>
<dbReference type="AlphaFoldDB" id="A0A840WE55"/>
<dbReference type="PANTHER" id="PTHR10696:SF56">
    <property type="entry name" value="TAUD_TFDA-LIKE DOMAIN-CONTAINING PROTEIN"/>
    <property type="match status" value="1"/>
</dbReference>
<evidence type="ECO:0000256" key="3">
    <source>
        <dbReference type="ARBA" id="ARBA00023004"/>
    </source>
</evidence>
<protein>
    <submittedName>
        <fullName evidence="7">Alpha-ketoglutarate-dependent taurine dioxygenase</fullName>
    </submittedName>
</protein>
<accession>A0A840WE55</accession>
<organism evidence="7 8">
    <name type="scientific">Nocardiopsis metallicus</name>
    <dbReference type="NCBI Taxonomy" id="179819"/>
    <lineage>
        <taxon>Bacteria</taxon>
        <taxon>Bacillati</taxon>
        <taxon>Actinomycetota</taxon>
        <taxon>Actinomycetes</taxon>
        <taxon>Streptosporangiales</taxon>
        <taxon>Nocardiopsidaceae</taxon>
        <taxon>Nocardiopsis</taxon>
    </lineage>
</organism>
<sequence length="176" mass="19392">MHKTTPPLPIDTDTPFERHRVDPRRTDLHPHLVSALRDRDLATFSEIPSNPGFADLVRDLAVLYPHPDSGPDGLTLLHARDGSPGAGQLGFTDSELLPHTERSCLPRPPHLLMLMCLTPAHHGGESVLIDGRAVAEELSLAFPETWSALSAPRTAHQHRTDGHPVQHRRTQPMVVP</sequence>
<evidence type="ECO:0000313" key="8">
    <source>
        <dbReference type="Proteomes" id="UP000579647"/>
    </source>
</evidence>
<proteinExistence type="predicted"/>
<dbReference type="InterPro" id="IPR050411">
    <property type="entry name" value="AlphaKG_dependent_hydroxylases"/>
</dbReference>
<name>A0A840WE55_9ACTN</name>
<keyword evidence="8" id="KW-1185">Reference proteome</keyword>
<keyword evidence="4" id="KW-0045">Antibiotic biosynthesis</keyword>
<keyword evidence="3" id="KW-0408">Iron</keyword>
<evidence type="ECO:0000256" key="5">
    <source>
        <dbReference type="SAM" id="MobiDB-lite"/>
    </source>
</evidence>
<dbReference type="PANTHER" id="PTHR10696">
    <property type="entry name" value="GAMMA-BUTYROBETAINE HYDROXYLASE-RELATED"/>
    <property type="match status" value="1"/>
</dbReference>
<feature type="region of interest" description="Disordered" evidence="5">
    <location>
        <begin position="1"/>
        <end position="25"/>
    </location>
</feature>
<keyword evidence="7" id="KW-0223">Dioxygenase</keyword>
<evidence type="ECO:0000256" key="1">
    <source>
        <dbReference type="ARBA" id="ARBA00001954"/>
    </source>
</evidence>
<dbReference type="RefSeq" id="WP_184361946.1">
    <property type="nucleotide sequence ID" value="NZ_BAAAKM010000100.1"/>
</dbReference>
<gene>
    <name evidence="7" type="ORF">HNR07_000753</name>
</gene>